<dbReference type="Proteomes" id="UP001529180">
    <property type="component" value="Unassembled WGS sequence"/>
</dbReference>
<reference evidence="1 2" key="1">
    <citation type="submission" date="2023-03" db="EMBL/GenBank/DDBJ databases">
        <title>Strain FZY0004 represents a novel species in the genus Thalassospira isolated from seawater.</title>
        <authorList>
            <person name="Fu Z.-Y."/>
        </authorList>
    </citation>
    <scope>NUCLEOTIDE SEQUENCE [LARGE SCALE GENOMIC DNA]</scope>
    <source>
        <strain evidence="1 2">FZY0004</strain>
    </source>
</reference>
<protein>
    <recommendedName>
        <fullName evidence="3">Enolase C-terminal domain-containing protein</fullName>
    </recommendedName>
</protein>
<proteinExistence type="predicted"/>
<keyword evidence="2" id="KW-1185">Reference proteome</keyword>
<dbReference type="RefSeq" id="WP_114102350.1">
    <property type="nucleotide sequence ID" value="NZ_JARSBO010000004.1"/>
</dbReference>
<organism evidence="1 2">
    <name type="scientific">Thalassospira aquimaris</name>
    <dbReference type="NCBI Taxonomy" id="3037796"/>
    <lineage>
        <taxon>Bacteria</taxon>
        <taxon>Pseudomonadati</taxon>
        <taxon>Pseudomonadota</taxon>
        <taxon>Alphaproteobacteria</taxon>
        <taxon>Rhodospirillales</taxon>
        <taxon>Thalassospiraceae</taxon>
        <taxon>Thalassospira</taxon>
    </lineage>
</organism>
<comment type="caution">
    <text evidence="1">The sequence shown here is derived from an EMBL/GenBank/DDBJ whole genome shotgun (WGS) entry which is preliminary data.</text>
</comment>
<accession>A0ABT6GAR4</accession>
<dbReference type="EMBL" id="JARSBO010000004">
    <property type="protein sequence ID" value="MDG4719170.1"/>
    <property type="molecule type" value="Genomic_DNA"/>
</dbReference>
<evidence type="ECO:0000313" key="1">
    <source>
        <dbReference type="EMBL" id="MDG4719170.1"/>
    </source>
</evidence>
<sequence>MTQNPVQVPIIRIHGIKGARSACRVFEQAPFKLLSPRNAALSHGAQWFADLVQIVREEFNTASFQAVLDCRGRVSGALAAIEIGLEGVIVDALPDAQIENLCDMGLQKNCEIFTSPPNAADIYEMEDHRLPDHELDKRLKAHIG</sequence>
<gene>
    <name evidence="1" type="ORF">P7680_09165</name>
</gene>
<evidence type="ECO:0008006" key="3">
    <source>
        <dbReference type="Google" id="ProtNLM"/>
    </source>
</evidence>
<evidence type="ECO:0000313" key="2">
    <source>
        <dbReference type="Proteomes" id="UP001529180"/>
    </source>
</evidence>
<name>A0ABT6GAR4_9PROT</name>